<reference evidence="13" key="1">
    <citation type="submission" date="2018-02" db="EMBL/GenBank/DDBJ databases">
        <authorList>
            <person name="Hausmann B."/>
        </authorList>
    </citation>
    <scope>NUCLEOTIDE SEQUENCE [LARGE SCALE GENOMIC DNA]</scope>
    <source>
        <strain evidence="13">Peat soil MAG SbA5</strain>
    </source>
</reference>
<accession>A0A2N9LCU2</accession>
<keyword evidence="7" id="KW-0653">Protein transport</keyword>
<name>A0A2N9LCU2_9BACT</name>
<evidence type="ECO:0000256" key="3">
    <source>
        <dbReference type="ARBA" id="ARBA00014962"/>
    </source>
</evidence>
<dbReference type="GO" id="GO:0015031">
    <property type="term" value="P:protein transport"/>
    <property type="evidence" value="ECO:0007669"/>
    <property type="project" value="UniProtKB-KW"/>
</dbReference>
<evidence type="ECO:0000256" key="2">
    <source>
        <dbReference type="ARBA" id="ARBA00006742"/>
    </source>
</evidence>
<evidence type="ECO:0000256" key="5">
    <source>
        <dbReference type="ARBA" id="ARBA00022475"/>
    </source>
</evidence>
<gene>
    <name evidence="12" type="primary">yajC</name>
    <name evidence="12" type="ORF">SBA5_30158</name>
</gene>
<dbReference type="NCBIfam" id="TIGR00739">
    <property type="entry name" value="yajC"/>
    <property type="match status" value="1"/>
</dbReference>
<evidence type="ECO:0000256" key="7">
    <source>
        <dbReference type="ARBA" id="ARBA00022927"/>
    </source>
</evidence>
<dbReference type="OrthoDB" id="9800132at2"/>
<dbReference type="PANTHER" id="PTHR33909">
    <property type="entry name" value="SEC TRANSLOCON ACCESSORY COMPLEX SUBUNIT YAJC"/>
    <property type="match status" value="1"/>
</dbReference>
<dbReference type="AlphaFoldDB" id="A0A2N9LCU2"/>
<dbReference type="InterPro" id="IPR003849">
    <property type="entry name" value="Preprotein_translocase_YajC"/>
</dbReference>
<evidence type="ECO:0000256" key="1">
    <source>
        <dbReference type="ARBA" id="ARBA00004162"/>
    </source>
</evidence>
<dbReference type="PRINTS" id="PR01853">
    <property type="entry name" value="YAJCTRNLCASE"/>
</dbReference>
<evidence type="ECO:0000256" key="4">
    <source>
        <dbReference type="ARBA" id="ARBA00022448"/>
    </source>
</evidence>
<evidence type="ECO:0000256" key="9">
    <source>
        <dbReference type="ARBA" id="ARBA00023010"/>
    </source>
</evidence>
<dbReference type="SMART" id="SM01323">
    <property type="entry name" value="YajC"/>
    <property type="match status" value="1"/>
</dbReference>
<dbReference type="Proteomes" id="UP000239735">
    <property type="component" value="Unassembled WGS sequence"/>
</dbReference>
<keyword evidence="10 11" id="KW-0472">Membrane</keyword>
<keyword evidence="9" id="KW-0811">Translocation</keyword>
<dbReference type="EMBL" id="OKRB01000086">
    <property type="protein sequence ID" value="SPE20953.1"/>
    <property type="molecule type" value="Genomic_DNA"/>
</dbReference>
<evidence type="ECO:0000256" key="10">
    <source>
        <dbReference type="ARBA" id="ARBA00023136"/>
    </source>
</evidence>
<comment type="similarity">
    <text evidence="2">Belongs to the YajC family.</text>
</comment>
<keyword evidence="6 11" id="KW-0812">Transmembrane</keyword>
<proteinExistence type="inferred from homology"/>
<organism evidence="12 13">
    <name type="scientific">Candidatus Sulfuritelmatomonas gaucii</name>
    <dbReference type="NCBI Taxonomy" id="2043161"/>
    <lineage>
        <taxon>Bacteria</taxon>
        <taxon>Pseudomonadati</taxon>
        <taxon>Acidobacteriota</taxon>
        <taxon>Terriglobia</taxon>
        <taxon>Terriglobales</taxon>
        <taxon>Acidobacteriaceae</taxon>
        <taxon>Candidatus Sulfuritelmatomonas</taxon>
    </lineage>
</organism>
<evidence type="ECO:0000313" key="13">
    <source>
        <dbReference type="Proteomes" id="UP000239735"/>
    </source>
</evidence>
<dbReference type="PANTHER" id="PTHR33909:SF1">
    <property type="entry name" value="SEC TRANSLOCON ACCESSORY COMPLEX SUBUNIT YAJC"/>
    <property type="match status" value="1"/>
</dbReference>
<sequence>MNAVTSFALWATPAPGAANGFSMLLPILLLIPLFYLLLIRPQQKRQKQWQQMMGGIKSGDRVTTAGGIRGTIMSIKDDAIVIRVPPDNLKLEVSKSAIASVTTQEDASNS</sequence>
<evidence type="ECO:0000313" key="12">
    <source>
        <dbReference type="EMBL" id="SPE20953.1"/>
    </source>
</evidence>
<protein>
    <recommendedName>
        <fullName evidence="3">Sec translocon accessory complex subunit YajC</fullName>
    </recommendedName>
</protein>
<keyword evidence="5" id="KW-1003">Cell membrane</keyword>
<dbReference type="GO" id="GO:0005886">
    <property type="term" value="C:plasma membrane"/>
    <property type="evidence" value="ECO:0007669"/>
    <property type="project" value="UniProtKB-SubCell"/>
</dbReference>
<keyword evidence="8 11" id="KW-1133">Transmembrane helix</keyword>
<evidence type="ECO:0000256" key="8">
    <source>
        <dbReference type="ARBA" id="ARBA00022989"/>
    </source>
</evidence>
<feature type="transmembrane region" description="Helical" evidence="11">
    <location>
        <begin position="20"/>
        <end position="39"/>
    </location>
</feature>
<keyword evidence="4" id="KW-0813">Transport</keyword>
<evidence type="ECO:0000256" key="6">
    <source>
        <dbReference type="ARBA" id="ARBA00022692"/>
    </source>
</evidence>
<comment type="subcellular location">
    <subcellularLocation>
        <location evidence="1">Cell membrane</location>
        <topology evidence="1">Single-pass membrane protein</topology>
    </subcellularLocation>
</comment>
<evidence type="ECO:0000256" key="11">
    <source>
        <dbReference type="SAM" id="Phobius"/>
    </source>
</evidence>
<dbReference type="Pfam" id="PF02699">
    <property type="entry name" value="YajC"/>
    <property type="match status" value="1"/>
</dbReference>